<sequence>MTKWSRIHDCLSFIQDIPWSHLLLHKQPSSCKSGFLNLEEFAPVRCGSLEKGLLSWTYLVQSRGRGHMLMYREGFQSSREQSPLMNHSDILVTAEKTAKLRGHEFSLRV</sequence>
<accession>A0A8X6TGH6</accession>
<dbReference type="AlphaFoldDB" id="A0A8X6TGH6"/>
<evidence type="ECO:0000313" key="2">
    <source>
        <dbReference type="Proteomes" id="UP000887013"/>
    </source>
</evidence>
<protein>
    <submittedName>
        <fullName evidence="1">Uncharacterized protein</fullName>
    </submittedName>
</protein>
<proteinExistence type="predicted"/>
<keyword evidence="2" id="KW-1185">Reference proteome</keyword>
<evidence type="ECO:0000313" key="1">
    <source>
        <dbReference type="EMBL" id="GFT14420.1"/>
    </source>
</evidence>
<organism evidence="1 2">
    <name type="scientific">Nephila pilipes</name>
    <name type="common">Giant wood spider</name>
    <name type="synonym">Nephila maculata</name>
    <dbReference type="NCBI Taxonomy" id="299642"/>
    <lineage>
        <taxon>Eukaryota</taxon>
        <taxon>Metazoa</taxon>
        <taxon>Ecdysozoa</taxon>
        <taxon>Arthropoda</taxon>
        <taxon>Chelicerata</taxon>
        <taxon>Arachnida</taxon>
        <taxon>Araneae</taxon>
        <taxon>Araneomorphae</taxon>
        <taxon>Entelegynae</taxon>
        <taxon>Araneoidea</taxon>
        <taxon>Nephilidae</taxon>
        <taxon>Nephila</taxon>
    </lineage>
</organism>
<gene>
    <name evidence="1" type="ORF">NPIL_629801</name>
</gene>
<dbReference type="EMBL" id="BMAW01009542">
    <property type="protein sequence ID" value="GFT14420.1"/>
    <property type="molecule type" value="Genomic_DNA"/>
</dbReference>
<reference evidence="1" key="1">
    <citation type="submission" date="2020-08" db="EMBL/GenBank/DDBJ databases">
        <title>Multicomponent nature underlies the extraordinary mechanical properties of spider dragline silk.</title>
        <authorList>
            <person name="Kono N."/>
            <person name="Nakamura H."/>
            <person name="Mori M."/>
            <person name="Yoshida Y."/>
            <person name="Ohtoshi R."/>
            <person name="Malay A.D."/>
            <person name="Moran D.A.P."/>
            <person name="Tomita M."/>
            <person name="Numata K."/>
            <person name="Arakawa K."/>
        </authorList>
    </citation>
    <scope>NUCLEOTIDE SEQUENCE</scope>
</reference>
<comment type="caution">
    <text evidence="1">The sequence shown here is derived from an EMBL/GenBank/DDBJ whole genome shotgun (WGS) entry which is preliminary data.</text>
</comment>
<name>A0A8X6TGH6_NEPPI</name>
<dbReference type="Proteomes" id="UP000887013">
    <property type="component" value="Unassembled WGS sequence"/>
</dbReference>